<dbReference type="PANTHER" id="PTHR43000">
    <property type="entry name" value="DTDP-D-GLUCOSE 4,6-DEHYDRATASE-RELATED"/>
    <property type="match status" value="1"/>
</dbReference>
<name>A0A1V6SEM3_9EURO</name>
<proteinExistence type="predicted"/>
<reference evidence="2" key="1">
    <citation type="journal article" date="2017" name="Nat. Microbiol.">
        <title>Global analysis of biosynthetic gene clusters reveals vast potential of secondary metabolite production in Penicillium species.</title>
        <authorList>
            <person name="Nielsen J.C."/>
            <person name="Grijseels S."/>
            <person name="Prigent S."/>
            <person name="Ji B."/>
            <person name="Dainat J."/>
            <person name="Nielsen K.F."/>
            <person name="Frisvad J.C."/>
            <person name="Workman M."/>
            <person name="Nielsen J."/>
        </authorList>
    </citation>
    <scope>NUCLEOTIDE SEQUENCE [LARGE SCALE GENOMIC DNA]</scope>
    <source>
        <strain evidence="2">IBT 29486</strain>
    </source>
</reference>
<accession>A0A1V6SEM3</accession>
<dbReference type="Proteomes" id="UP000191518">
    <property type="component" value="Unassembled WGS sequence"/>
</dbReference>
<keyword evidence="2" id="KW-1185">Reference proteome</keyword>
<evidence type="ECO:0000313" key="2">
    <source>
        <dbReference type="Proteomes" id="UP000191518"/>
    </source>
</evidence>
<comment type="caution">
    <text evidence="1">The sequence shown here is derived from an EMBL/GenBank/DDBJ whole genome shotgun (WGS) entry which is preliminary data.</text>
</comment>
<dbReference type="SUPFAM" id="SSF51735">
    <property type="entry name" value="NAD(P)-binding Rossmann-fold domains"/>
    <property type="match status" value="1"/>
</dbReference>
<dbReference type="STRING" id="29845.A0A1V6SEM3"/>
<dbReference type="EMBL" id="MDYP01000001">
    <property type="protein sequence ID" value="OQE12174.1"/>
    <property type="molecule type" value="Genomic_DNA"/>
</dbReference>
<evidence type="ECO:0008006" key="3">
    <source>
        <dbReference type="Google" id="ProtNLM"/>
    </source>
</evidence>
<dbReference type="InterPro" id="IPR036291">
    <property type="entry name" value="NAD(P)-bd_dom_sf"/>
</dbReference>
<dbReference type="Gene3D" id="3.40.50.720">
    <property type="entry name" value="NAD(P)-binding Rossmann-like Domain"/>
    <property type="match status" value="1"/>
</dbReference>
<dbReference type="AlphaFoldDB" id="A0A1V6SEM3"/>
<gene>
    <name evidence="1" type="ORF">PENVUL_c001G00908</name>
</gene>
<evidence type="ECO:0000313" key="1">
    <source>
        <dbReference type="EMBL" id="OQE12174.1"/>
    </source>
</evidence>
<protein>
    <recommendedName>
        <fullName evidence="3">NAD(P)-binding domain-containing protein</fullName>
    </recommendedName>
</protein>
<organism evidence="1 2">
    <name type="scientific">Penicillium vulpinum</name>
    <dbReference type="NCBI Taxonomy" id="29845"/>
    <lineage>
        <taxon>Eukaryota</taxon>
        <taxon>Fungi</taxon>
        <taxon>Dikarya</taxon>
        <taxon>Ascomycota</taxon>
        <taxon>Pezizomycotina</taxon>
        <taxon>Eurotiomycetes</taxon>
        <taxon>Eurotiomycetidae</taxon>
        <taxon>Eurotiales</taxon>
        <taxon>Aspergillaceae</taxon>
        <taxon>Penicillium</taxon>
    </lineage>
</organism>
<sequence>MGLLNIPRKSCPPLMQKKPLTIQGTGLNIRRYLYGADAADGFDTLLHKGSTDFTRSLTWIPDRPFNGTDYWLDGPKLAALGWRQRVSFSEGLEASLNWYRENLDSWWPEVSETINGASTATNESHLRGPPA</sequence>